<dbReference type="Pfam" id="PF00254">
    <property type="entry name" value="FKBP_C"/>
    <property type="match status" value="2"/>
</dbReference>
<protein>
    <recommendedName>
        <fullName evidence="6">Peptidyl-prolyl cis-trans isomerase</fullName>
        <ecNumber evidence="6">5.2.1.8</ecNumber>
    </recommendedName>
</protein>
<evidence type="ECO:0000313" key="9">
    <source>
        <dbReference type="Proteomes" id="UP000598271"/>
    </source>
</evidence>
<gene>
    <name evidence="8" type="ORF">GCM10007390_33460</name>
</gene>
<keyword evidence="3 5" id="KW-0697">Rotamase</keyword>
<keyword evidence="4 5" id="KW-0413">Isomerase</keyword>
<accession>A0A8J3GBD9</accession>
<dbReference type="SUPFAM" id="SSF54534">
    <property type="entry name" value="FKBP-like"/>
    <property type="match status" value="2"/>
</dbReference>
<dbReference type="PROSITE" id="PS50059">
    <property type="entry name" value="FKBP_PPIASE"/>
    <property type="match status" value="2"/>
</dbReference>
<dbReference type="PANTHER" id="PTHR43811:SF19">
    <property type="entry name" value="39 KDA FK506-BINDING NUCLEAR PROTEIN"/>
    <property type="match status" value="1"/>
</dbReference>
<dbReference type="RefSeq" id="WP_189565664.1">
    <property type="nucleotide sequence ID" value="NZ_BMXF01000003.1"/>
</dbReference>
<keyword evidence="9" id="KW-1185">Reference proteome</keyword>
<evidence type="ECO:0000256" key="4">
    <source>
        <dbReference type="ARBA" id="ARBA00023235"/>
    </source>
</evidence>
<evidence type="ECO:0000256" key="5">
    <source>
        <dbReference type="PROSITE-ProRule" id="PRU00277"/>
    </source>
</evidence>
<comment type="caution">
    <text evidence="8">The sequence shown here is derived from an EMBL/GenBank/DDBJ whole genome shotgun (WGS) entry which is preliminary data.</text>
</comment>
<dbReference type="Proteomes" id="UP000598271">
    <property type="component" value="Unassembled WGS sequence"/>
</dbReference>
<name>A0A8J3GBD9_9BACT</name>
<dbReference type="PANTHER" id="PTHR43811">
    <property type="entry name" value="FKBP-TYPE PEPTIDYL-PROLYL CIS-TRANS ISOMERASE FKPA"/>
    <property type="match status" value="1"/>
</dbReference>
<dbReference type="InterPro" id="IPR001179">
    <property type="entry name" value="PPIase_FKBP_dom"/>
</dbReference>
<evidence type="ECO:0000256" key="6">
    <source>
        <dbReference type="RuleBase" id="RU003915"/>
    </source>
</evidence>
<evidence type="ECO:0000256" key="3">
    <source>
        <dbReference type="ARBA" id="ARBA00023110"/>
    </source>
</evidence>
<dbReference type="PROSITE" id="PS51257">
    <property type="entry name" value="PROKAR_LIPOPROTEIN"/>
    <property type="match status" value="1"/>
</dbReference>
<comment type="catalytic activity">
    <reaction evidence="1 5 6">
        <text>[protein]-peptidylproline (omega=180) = [protein]-peptidylproline (omega=0)</text>
        <dbReference type="Rhea" id="RHEA:16237"/>
        <dbReference type="Rhea" id="RHEA-COMP:10747"/>
        <dbReference type="Rhea" id="RHEA-COMP:10748"/>
        <dbReference type="ChEBI" id="CHEBI:83833"/>
        <dbReference type="ChEBI" id="CHEBI:83834"/>
        <dbReference type="EC" id="5.2.1.8"/>
    </reaction>
</comment>
<dbReference type="FunFam" id="3.10.50.40:FF:000006">
    <property type="entry name" value="Peptidyl-prolyl cis-trans isomerase"/>
    <property type="match status" value="1"/>
</dbReference>
<dbReference type="Gene3D" id="3.10.50.40">
    <property type="match status" value="2"/>
</dbReference>
<evidence type="ECO:0000259" key="7">
    <source>
        <dbReference type="PROSITE" id="PS50059"/>
    </source>
</evidence>
<evidence type="ECO:0000313" key="8">
    <source>
        <dbReference type="EMBL" id="GHB76792.1"/>
    </source>
</evidence>
<evidence type="ECO:0000256" key="1">
    <source>
        <dbReference type="ARBA" id="ARBA00000971"/>
    </source>
</evidence>
<organism evidence="8 9">
    <name type="scientific">Persicitalea jodogahamensis</name>
    <dbReference type="NCBI Taxonomy" id="402147"/>
    <lineage>
        <taxon>Bacteria</taxon>
        <taxon>Pseudomonadati</taxon>
        <taxon>Bacteroidota</taxon>
        <taxon>Cytophagia</taxon>
        <taxon>Cytophagales</taxon>
        <taxon>Spirosomataceae</taxon>
        <taxon>Persicitalea</taxon>
    </lineage>
</organism>
<feature type="domain" description="PPIase FKBP-type" evidence="7">
    <location>
        <begin position="198"/>
        <end position="289"/>
    </location>
</feature>
<proteinExistence type="inferred from homology"/>
<dbReference type="AlphaFoldDB" id="A0A8J3GBD9"/>
<dbReference type="EMBL" id="BMXF01000003">
    <property type="protein sequence ID" value="GHB76792.1"/>
    <property type="molecule type" value="Genomic_DNA"/>
</dbReference>
<dbReference type="GO" id="GO:0003755">
    <property type="term" value="F:peptidyl-prolyl cis-trans isomerase activity"/>
    <property type="evidence" value="ECO:0007669"/>
    <property type="project" value="UniProtKB-UniRule"/>
</dbReference>
<feature type="domain" description="PPIase FKBP-type" evidence="7">
    <location>
        <begin position="48"/>
        <end position="138"/>
    </location>
</feature>
<dbReference type="EC" id="5.2.1.8" evidence="6"/>
<dbReference type="InterPro" id="IPR046357">
    <property type="entry name" value="PPIase_dom_sf"/>
</dbReference>
<comment type="similarity">
    <text evidence="2 6">Belongs to the FKBP-type PPIase family.</text>
</comment>
<sequence length="307" mass="33260">MNLKSIGLLLGICFLAAACNKYRMQVTEDGLKYQFHEHDEDARKAKMGEIMSFHLVLKNSEDSTLRNTYEENMPVKLVLQQPPFKGSFEEGLAMLAVGDSATFYVSADTLFAKMMQPMPPMVKKGTDLAFTVKVLDIQTSEEFQKKQGELSAAQKGIDAKTIDKYIADNKLGDKIQRTDSGLAYVVESPGSGGTPKAGDVVKVHYTGKLLDGTVFDSSKGNPQTNGEPIDFRVGVGMVIPGWEEGIMSMKKGEKRMMIIPSGLAYGTEGNQGIPPNAVLLFDVELVDFSTPPPSANPGPGMPGSVPQ</sequence>
<evidence type="ECO:0000256" key="2">
    <source>
        <dbReference type="ARBA" id="ARBA00006577"/>
    </source>
</evidence>
<reference evidence="8 9" key="1">
    <citation type="journal article" date="2014" name="Int. J. Syst. Evol. Microbiol.">
        <title>Complete genome sequence of Corynebacterium casei LMG S-19264T (=DSM 44701T), isolated from a smear-ripened cheese.</title>
        <authorList>
            <consortium name="US DOE Joint Genome Institute (JGI-PGF)"/>
            <person name="Walter F."/>
            <person name="Albersmeier A."/>
            <person name="Kalinowski J."/>
            <person name="Ruckert C."/>
        </authorList>
    </citation>
    <scope>NUCLEOTIDE SEQUENCE [LARGE SCALE GENOMIC DNA]</scope>
    <source>
        <strain evidence="8 9">KCTC 12866</strain>
    </source>
</reference>